<reference evidence="2" key="1">
    <citation type="submission" date="2017-05" db="EMBL/GenBank/DDBJ databases">
        <title>Streptomyces olivochromogenes NBRC 3561 whole genome shotgun sequence.</title>
        <authorList>
            <person name="Dohra H."/>
            <person name="Kodani S."/>
        </authorList>
    </citation>
    <scope>NUCLEOTIDE SEQUENCE [LARGE SCALE GENOMIC DNA]</scope>
    <source>
        <strain evidence="2">NBRC 3561</strain>
    </source>
</reference>
<keyword evidence="2" id="KW-1185">Reference proteome</keyword>
<dbReference type="RefSeq" id="WP_096240341.1">
    <property type="nucleotide sequence ID" value="NZ_BDQI01000024.1"/>
</dbReference>
<protein>
    <submittedName>
        <fullName evidence="1">Uncharacterized protein</fullName>
    </submittedName>
</protein>
<comment type="caution">
    <text evidence="1">The sequence shown here is derived from an EMBL/GenBank/DDBJ whole genome shotgun (WGS) entry which is preliminary data.</text>
</comment>
<dbReference type="EMBL" id="BDQI01000024">
    <property type="protein sequence ID" value="GAX56272.1"/>
    <property type="molecule type" value="Genomic_DNA"/>
</dbReference>
<dbReference type="AlphaFoldDB" id="A0A250VQF6"/>
<sequence length="389" mass="42250">MNRPGSCGLCAIWGTITGSGLCYECRGGRYERAKGGLREAVCRRCGWPGIVGADGTCRECRIAVRLGQDPAWMHAEFERRDLPAGRPLQLAVRIEGLALNSNPLRHRAATGPRQRLAPWARGPIPTALDDPAVCVEEIPGQFGLFAPWPRTFTRAHGKRIRGRTIPDFPEVQAVLKEMAAERRVGQTWHFHTEEGARLALAARPPDERLVHPETLADLPQMAPTLHEALKRAGLLAPPQPRLVPSWMSAGLGSCRECLAWTNERDQRCTSCLDWGAGRRAAPCHRCGRLLPLRDDHCRRCVLTVAETDYDLDGIRLDGATSSGSADPSLRAAGKAGCTGAAVSSASAVKRFKPHGPPALFPNTSRCQANWSSFTCPATGPAWTNGTSRP</sequence>
<organism evidence="1 2">
    <name type="scientific">Streptomyces olivochromogenes</name>
    <dbReference type="NCBI Taxonomy" id="1963"/>
    <lineage>
        <taxon>Bacteria</taxon>
        <taxon>Bacillati</taxon>
        <taxon>Actinomycetota</taxon>
        <taxon>Actinomycetes</taxon>
        <taxon>Kitasatosporales</taxon>
        <taxon>Streptomycetaceae</taxon>
        <taxon>Streptomyces</taxon>
    </lineage>
</organism>
<dbReference type="Proteomes" id="UP000217446">
    <property type="component" value="Unassembled WGS sequence"/>
</dbReference>
<proteinExistence type="predicted"/>
<evidence type="ECO:0000313" key="2">
    <source>
        <dbReference type="Proteomes" id="UP000217446"/>
    </source>
</evidence>
<name>A0A250VQF6_STROL</name>
<dbReference type="STRING" id="1963.AQJ27_41615"/>
<gene>
    <name evidence="1" type="ORF">SO3561_07839</name>
</gene>
<evidence type="ECO:0000313" key="1">
    <source>
        <dbReference type="EMBL" id="GAX56272.1"/>
    </source>
</evidence>
<accession>A0A250VQF6</accession>